<dbReference type="Pfam" id="PF00271">
    <property type="entry name" value="Helicase_C"/>
    <property type="match status" value="1"/>
</dbReference>
<dbReference type="SUPFAM" id="SSF52540">
    <property type="entry name" value="P-loop containing nucleoside triphosphate hydrolases"/>
    <property type="match status" value="2"/>
</dbReference>
<gene>
    <name evidence="5" type="ORF">DNG_03046</name>
</gene>
<dbReference type="InterPro" id="IPR027417">
    <property type="entry name" value="P-loop_NTPase"/>
</dbReference>
<dbReference type="Proteomes" id="UP001187682">
    <property type="component" value="Unassembled WGS sequence"/>
</dbReference>
<dbReference type="PANTHER" id="PTHR45626:SF22">
    <property type="entry name" value="DNA REPAIR PROTEIN RAD5"/>
    <property type="match status" value="1"/>
</dbReference>
<accession>A0AAE8ST99</accession>
<evidence type="ECO:0000313" key="5">
    <source>
        <dbReference type="EMBL" id="SPO00197.1"/>
    </source>
</evidence>
<evidence type="ECO:0000256" key="1">
    <source>
        <dbReference type="ARBA" id="ARBA00022741"/>
    </source>
</evidence>
<dbReference type="InterPro" id="IPR038718">
    <property type="entry name" value="SNF2-like_sf"/>
</dbReference>
<dbReference type="CDD" id="cd18793">
    <property type="entry name" value="SF2_C_SNF"/>
    <property type="match status" value="1"/>
</dbReference>
<dbReference type="Pfam" id="PF00176">
    <property type="entry name" value="SNF2-rel_dom"/>
    <property type="match status" value="2"/>
</dbReference>
<dbReference type="InterPro" id="IPR049730">
    <property type="entry name" value="SNF2/RAD54-like_C"/>
</dbReference>
<dbReference type="InterPro" id="IPR050628">
    <property type="entry name" value="SNF2_RAD54_helicase_TF"/>
</dbReference>
<comment type="caution">
    <text evidence="5">The sequence shown here is derived from an EMBL/GenBank/DDBJ whole genome shotgun (WGS) entry which is preliminary data.</text>
</comment>
<protein>
    <submittedName>
        <fullName evidence="5">Related to global transactivator</fullName>
    </submittedName>
</protein>
<dbReference type="GO" id="GO:0008094">
    <property type="term" value="F:ATP-dependent activity, acting on DNA"/>
    <property type="evidence" value="ECO:0007669"/>
    <property type="project" value="TreeGrafter"/>
</dbReference>
<dbReference type="SMART" id="SM00490">
    <property type="entry name" value="HELICc"/>
    <property type="match status" value="1"/>
</dbReference>
<name>A0AAE8ST99_9PEZI</name>
<dbReference type="PANTHER" id="PTHR45626">
    <property type="entry name" value="TRANSCRIPTION TERMINATION FACTOR 2-RELATED"/>
    <property type="match status" value="1"/>
</dbReference>
<dbReference type="EMBL" id="ONZQ02000003">
    <property type="protein sequence ID" value="SPO00197.1"/>
    <property type="molecule type" value="Genomic_DNA"/>
</dbReference>
<feature type="domain" description="Helicase C-terminal" evidence="4">
    <location>
        <begin position="558"/>
        <end position="710"/>
    </location>
</feature>
<keyword evidence="2" id="KW-0378">Hydrolase</keyword>
<evidence type="ECO:0000256" key="3">
    <source>
        <dbReference type="ARBA" id="ARBA00022840"/>
    </source>
</evidence>
<sequence length="733" mass="82449">MDGTSFSGTIHASQLGALIQELIGHEDLQVTAFCTLDNTKLTKAPTKTQRKYARVPCKIDIDVCGPFDFFEDIGAWLEESDVYLQDPRVLARDVKYCNPHLLSFSTLDKSPMVSQVIAQVSKTVYLRDIVGGDDFLDNYFSSEVQLEETEQPRCIVTTMKMHQKQALTFMLRREEGWSMKGPHKDIWTIRDIGQERLFVNTISQVGYREPPQELYGGIIADPMGLGKTLTMIALVTTDLDTNKSDFRDQDLEPSSRRCIVPATLIIVPPAPHIIRNETSQRSKAICALDARCRWAVTGTPIQNHLNDLATLLKFIRAYPYHEKGRFEEDITRPLKEEVPGQEGVARLQRLSSCLLLRRPKRTVPLPERHDKECPIDFTPLEKETYDELKNRAVMGIENALKQSSGMSRSGAYVNMLQQIEALRLFCNLGLHYGTRHEAMPPMTGLSPPGVSDWGLVAQKTFNYCLEMGPVYCSTCPSSHSSADVEYLFDEGIQQKRPLFSQCLRYVCAECASNQSREGRACQCDSGPTCPVVSVSYTPEDIPEIAPEPKMLPNSFPSKVVALVTDIQAQPPGVKCIVFSSWRLTLNVVEAGLKQASIPCLRFDGKVPQNERQTVLDRFKKDPSIRVLLLTLACGNVGLTLTEASRAYLMEPHWNPTVEEQAFGRIHRMGQAREVTTVRFFIRDSFEERVMEVQESKKDLAGLFLSPHDGSHSSSSRSGTERLLQVRKFVDCEL</sequence>
<evidence type="ECO:0000256" key="2">
    <source>
        <dbReference type="ARBA" id="ARBA00022801"/>
    </source>
</evidence>
<reference evidence="5" key="1">
    <citation type="submission" date="2018-03" db="EMBL/GenBank/DDBJ databases">
        <authorList>
            <person name="Guldener U."/>
        </authorList>
    </citation>
    <scope>NUCLEOTIDE SEQUENCE</scope>
</reference>
<dbReference type="GO" id="GO:0006281">
    <property type="term" value="P:DNA repair"/>
    <property type="evidence" value="ECO:0007669"/>
    <property type="project" value="TreeGrafter"/>
</dbReference>
<dbReference type="InterPro" id="IPR000330">
    <property type="entry name" value="SNF2_N"/>
</dbReference>
<evidence type="ECO:0000313" key="6">
    <source>
        <dbReference type="Proteomes" id="UP001187682"/>
    </source>
</evidence>
<proteinExistence type="predicted"/>
<organism evidence="5 6">
    <name type="scientific">Cephalotrichum gorgonifer</name>
    <dbReference type="NCBI Taxonomy" id="2041049"/>
    <lineage>
        <taxon>Eukaryota</taxon>
        <taxon>Fungi</taxon>
        <taxon>Dikarya</taxon>
        <taxon>Ascomycota</taxon>
        <taxon>Pezizomycotina</taxon>
        <taxon>Sordariomycetes</taxon>
        <taxon>Hypocreomycetidae</taxon>
        <taxon>Microascales</taxon>
        <taxon>Microascaceae</taxon>
        <taxon>Cephalotrichum</taxon>
    </lineage>
</organism>
<dbReference type="Gene3D" id="3.40.50.10810">
    <property type="entry name" value="Tandem AAA-ATPase domain"/>
    <property type="match status" value="2"/>
</dbReference>
<evidence type="ECO:0000259" key="4">
    <source>
        <dbReference type="PROSITE" id="PS51194"/>
    </source>
</evidence>
<dbReference type="InterPro" id="IPR001650">
    <property type="entry name" value="Helicase_C-like"/>
</dbReference>
<dbReference type="GO" id="GO:0005634">
    <property type="term" value="C:nucleus"/>
    <property type="evidence" value="ECO:0007669"/>
    <property type="project" value="TreeGrafter"/>
</dbReference>
<dbReference type="PROSITE" id="PS51194">
    <property type="entry name" value="HELICASE_CTER"/>
    <property type="match status" value="1"/>
</dbReference>
<dbReference type="AlphaFoldDB" id="A0AAE8ST99"/>
<dbReference type="GO" id="GO:0016787">
    <property type="term" value="F:hydrolase activity"/>
    <property type="evidence" value="ECO:0007669"/>
    <property type="project" value="UniProtKB-KW"/>
</dbReference>
<keyword evidence="6" id="KW-1185">Reference proteome</keyword>
<keyword evidence="1" id="KW-0547">Nucleotide-binding</keyword>
<keyword evidence="3" id="KW-0067">ATP-binding</keyword>
<dbReference type="Gene3D" id="3.40.50.300">
    <property type="entry name" value="P-loop containing nucleotide triphosphate hydrolases"/>
    <property type="match status" value="1"/>
</dbReference>
<dbReference type="GO" id="GO:0005524">
    <property type="term" value="F:ATP binding"/>
    <property type="evidence" value="ECO:0007669"/>
    <property type="project" value="UniProtKB-KW"/>
</dbReference>